<proteinExistence type="predicted"/>
<evidence type="ECO:0000313" key="3">
    <source>
        <dbReference type="Proteomes" id="UP000507470"/>
    </source>
</evidence>
<feature type="compositionally biased region" description="Polar residues" evidence="1">
    <location>
        <begin position="113"/>
        <end position="132"/>
    </location>
</feature>
<protein>
    <submittedName>
        <fullName evidence="2">Uncharacterized protein</fullName>
    </submittedName>
</protein>
<dbReference type="AlphaFoldDB" id="A0A6J8CWM5"/>
<reference evidence="2 3" key="1">
    <citation type="submission" date="2020-06" db="EMBL/GenBank/DDBJ databases">
        <authorList>
            <person name="Li R."/>
            <person name="Bekaert M."/>
        </authorList>
    </citation>
    <scope>NUCLEOTIDE SEQUENCE [LARGE SCALE GENOMIC DNA]</scope>
    <source>
        <strain evidence="3">wild</strain>
    </source>
</reference>
<evidence type="ECO:0000313" key="2">
    <source>
        <dbReference type="EMBL" id="CAC5399300.1"/>
    </source>
</evidence>
<name>A0A6J8CWM5_MYTCO</name>
<dbReference type="Proteomes" id="UP000507470">
    <property type="component" value="Unassembled WGS sequence"/>
</dbReference>
<gene>
    <name evidence="2" type="ORF">MCOR_33573</name>
</gene>
<dbReference type="EMBL" id="CACVKT020005995">
    <property type="protein sequence ID" value="CAC5399300.1"/>
    <property type="molecule type" value="Genomic_DNA"/>
</dbReference>
<feature type="region of interest" description="Disordered" evidence="1">
    <location>
        <begin position="113"/>
        <end position="133"/>
    </location>
</feature>
<sequence>MKTSRLNTFVDNLQITTAFCEDKSKEGSTDMSTNDKWCESSLSVLENNGSVHCNIPCKENCEAPELRKITQNIDRTMNVAAVMLMSNINPYEPISEQTDTKYFKKLEDNSDTLQVPHATTSGNKYRLSNSDDGNILNESEIEQDSPLHTFNKKNSAERSSERKTGNIPKFHTRIHKNELGFTSKSTKIQNDNRVTFQNNQESVKIDKNFCSMDPQIQESIVPNIKLTEQITNDVKPIMASLTS</sequence>
<accession>A0A6J8CWM5</accession>
<organism evidence="2 3">
    <name type="scientific">Mytilus coruscus</name>
    <name type="common">Sea mussel</name>
    <dbReference type="NCBI Taxonomy" id="42192"/>
    <lineage>
        <taxon>Eukaryota</taxon>
        <taxon>Metazoa</taxon>
        <taxon>Spiralia</taxon>
        <taxon>Lophotrochozoa</taxon>
        <taxon>Mollusca</taxon>
        <taxon>Bivalvia</taxon>
        <taxon>Autobranchia</taxon>
        <taxon>Pteriomorphia</taxon>
        <taxon>Mytilida</taxon>
        <taxon>Mytiloidea</taxon>
        <taxon>Mytilidae</taxon>
        <taxon>Mytilinae</taxon>
        <taxon>Mytilus</taxon>
    </lineage>
</organism>
<evidence type="ECO:0000256" key="1">
    <source>
        <dbReference type="SAM" id="MobiDB-lite"/>
    </source>
</evidence>
<keyword evidence="3" id="KW-1185">Reference proteome</keyword>